<evidence type="ECO:0000256" key="1">
    <source>
        <dbReference type="SAM" id="Phobius"/>
    </source>
</evidence>
<feature type="transmembrane region" description="Helical" evidence="1">
    <location>
        <begin position="40"/>
        <end position="61"/>
    </location>
</feature>
<dbReference type="Proteomes" id="UP000589626">
    <property type="component" value="Unassembled WGS sequence"/>
</dbReference>
<keyword evidence="3" id="KW-1185">Reference proteome</keyword>
<name>A0A7W4VVT8_9ACTN</name>
<keyword evidence="1" id="KW-0472">Membrane</keyword>
<sequence length="223" mass="24000">MTEQQINDGYARLDAALAPPVDTVQRVERRAAVRRRRRRTVLVGGTALGVLAVGGTVFAALSGDDGAGQSVAVDPPARELVLTRPDGSTYAFHDIEVTCKPPVEDEAAGGGPQRIWAVSPRAVEGDRVIEPFVYFEGIVPKIEGDRTFTFPHEWDMRSDRFPMVLFVADTDGNEAASSAGGESGTVRVLEASCEPAPVLRLEVDMTLGSEEQQQPLEVAGQLR</sequence>
<accession>A0A7W4VVT8</accession>
<dbReference type="RefSeq" id="WP_183592535.1">
    <property type="nucleotide sequence ID" value="NZ_JACHWR010000002.1"/>
</dbReference>
<dbReference type="AlphaFoldDB" id="A0A7W4VVT8"/>
<proteinExistence type="predicted"/>
<gene>
    <name evidence="2" type="ORF">FHU40_002403</name>
</gene>
<evidence type="ECO:0000313" key="3">
    <source>
        <dbReference type="Proteomes" id="UP000589626"/>
    </source>
</evidence>
<keyword evidence="1" id="KW-0812">Transmembrane</keyword>
<protein>
    <submittedName>
        <fullName evidence="2">Uncharacterized protein</fullName>
    </submittedName>
</protein>
<keyword evidence="1" id="KW-1133">Transmembrane helix</keyword>
<organism evidence="2 3">
    <name type="scientific">Nocardioides soli</name>
    <dbReference type="NCBI Taxonomy" id="1036020"/>
    <lineage>
        <taxon>Bacteria</taxon>
        <taxon>Bacillati</taxon>
        <taxon>Actinomycetota</taxon>
        <taxon>Actinomycetes</taxon>
        <taxon>Propionibacteriales</taxon>
        <taxon>Nocardioidaceae</taxon>
        <taxon>Nocardioides</taxon>
    </lineage>
</organism>
<evidence type="ECO:0000313" key="2">
    <source>
        <dbReference type="EMBL" id="MBB3042585.1"/>
    </source>
</evidence>
<reference evidence="2 3" key="1">
    <citation type="submission" date="2020-08" db="EMBL/GenBank/DDBJ databases">
        <title>Sequencing the genomes of 1000 actinobacteria strains.</title>
        <authorList>
            <person name="Klenk H.-P."/>
        </authorList>
    </citation>
    <scope>NUCLEOTIDE SEQUENCE [LARGE SCALE GENOMIC DNA]</scope>
    <source>
        <strain evidence="2 3">DSM 105498</strain>
    </source>
</reference>
<comment type="caution">
    <text evidence="2">The sequence shown here is derived from an EMBL/GenBank/DDBJ whole genome shotgun (WGS) entry which is preliminary data.</text>
</comment>
<dbReference type="EMBL" id="JACHWR010000002">
    <property type="protein sequence ID" value="MBB3042585.1"/>
    <property type="molecule type" value="Genomic_DNA"/>
</dbReference>